<dbReference type="InterPro" id="IPR016188">
    <property type="entry name" value="PurM-like_N"/>
</dbReference>
<dbReference type="InterPro" id="IPR036921">
    <property type="entry name" value="PurM-like_N_sf"/>
</dbReference>
<dbReference type="InterPro" id="IPR036676">
    <property type="entry name" value="PurM-like_C_sf"/>
</dbReference>
<name>A0A537KX87_9BACT</name>
<proteinExistence type="inferred from homology"/>
<organism evidence="4 5">
    <name type="scientific">Candidatus Segetimicrobium genomatis</name>
    <dbReference type="NCBI Taxonomy" id="2569760"/>
    <lineage>
        <taxon>Bacteria</taxon>
        <taxon>Bacillati</taxon>
        <taxon>Candidatus Sysuimicrobiota</taxon>
        <taxon>Candidatus Sysuimicrobiia</taxon>
        <taxon>Candidatus Sysuimicrobiales</taxon>
        <taxon>Candidatus Segetimicrobiaceae</taxon>
        <taxon>Candidatus Segetimicrobium</taxon>
    </lineage>
</organism>
<evidence type="ECO:0000313" key="4">
    <source>
        <dbReference type="EMBL" id="TMJ00127.1"/>
    </source>
</evidence>
<dbReference type="PANTHER" id="PTHR30303">
    <property type="entry name" value="HYDROGENASE ISOENZYMES FORMATION PROTEIN HYPE"/>
    <property type="match status" value="1"/>
</dbReference>
<dbReference type="EMBL" id="VBAL01000124">
    <property type="protein sequence ID" value="TMJ00127.1"/>
    <property type="molecule type" value="Genomic_DNA"/>
</dbReference>
<dbReference type="Gene3D" id="3.90.650.10">
    <property type="entry name" value="PurM-like C-terminal domain"/>
    <property type="match status" value="1"/>
</dbReference>
<dbReference type="GO" id="GO:0051604">
    <property type="term" value="P:protein maturation"/>
    <property type="evidence" value="ECO:0007669"/>
    <property type="project" value="TreeGrafter"/>
</dbReference>
<protein>
    <submittedName>
        <fullName evidence="4">AIR synthase</fullName>
    </submittedName>
</protein>
<comment type="similarity">
    <text evidence="1">Belongs to the HypE family.</text>
</comment>
<comment type="caution">
    <text evidence="4">The sequence shown here is derived from an EMBL/GenBank/DDBJ whole genome shotgun (WGS) entry which is preliminary data.</text>
</comment>
<reference evidence="4 5" key="1">
    <citation type="journal article" date="2019" name="Nat. Microbiol.">
        <title>Mediterranean grassland soil C-N compound turnover is dependent on rainfall and depth, and is mediated by genomically divergent microorganisms.</title>
        <authorList>
            <person name="Diamond S."/>
            <person name="Andeer P.F."/>
            <person name="Li Z."/>
            <person name="Crits-Christoph A."/>
            <person name="Burstein D."/>
            <person name="Anantharaman K."/>
            <person name="Lane K.R."/>
            <person name="Thomas B.C."/>
            <person name="Pan C."/>
            <person name="Northen T.R."/>
            <person name="Banfield J.F."/>
        </authorList>
    </citation>
    <scope>NUCLEOTIDE SEQUENCE [LARGE SCALE GENOMIC DNA]</scope>
    <source>
        <strain evidence="4">NP_4</strain>
    </source>
</reference>
<evidence type="ECO:0000259" key="3">
    <source>
        <dbReference type="Pfam" id="PF02769"/>
    </source>
</evidence>
<dbReference type="PIRSF" id="PIRSF005644">
    <property type="entry name" value="Hdrgns_mtr_HypE"/>
    <property type="match status" value="1"/>
</dbReference>
<dbReference type="Gene3D" id="3.30.1330.10">
    <property type="entry name" value="PurM-like, N-terminal domain"/>
    <property type="match status" value="1"/>
</dbReference>
<feature type="domain" description="PurM-like C-terminal" evidence="3">
    <location>
        <begin position="150"/>
        <end position="302"/>
    </location>
</feature>
<feature type="domain" description="PurM-like N-terminal" evidence="2">
    <location>
        <begin position="32"/>
        <end position="137"/>
    </location>
</feature>
<dbReference type="InterPro" id="IPR010918">
    <property type="entry name" value="PurM-like_C_dom"/>
</dbReference>
<dbReference type="SUPFAM" id="SSF55326">
    <property type="entry name" value="PurM N-terminal domain-like"/>
    <property type="match status" value="1"/>
</dbReference>
<dbReference type="InterPro" id="IPR011854">
    <property type="entry name" value="HypE"/>
</dbReference>
<sequence>MKAGKVPPELLARFVYPHLGRRPDVLRRAGIGQDCAALDFGEWAAVVTCDPITTAREHLGRLAVHVACNDLATSGAEPLALLMTLLLREGATSEELEAIMREAGQAADGLHVEIVGGHTEVTPGIDRTIAIVTGIGRARKDALISGSGARPHDAVVLTKGAGIEGTAVLAADLADRLIPVLGEAITTRARAFVEWLSVVPEGMVAARSGATAMHDVTEGGVLAGAWELAEASGLGVVLRADDVPVPPETIAICHILDLDPLALIGSGAMLICTADPRRMLRALADARIPAAEVGLMTDRDRVLLRNGRTLPLVPPPRDEIYRALEREKLES</sequence>
<dbReference type="CDD" id="cd06061">
    <property type="entry name" value="PurM-like1"/>
    <property type="match status" value="1"/>
</dbReference>
<dbReference type="Proteomes" id="UP000319353">
    <property type="component" value="Unassembled WGS sequence"/>
</dbReference>
<evidence type="ECO:0000256" key="1">
    <source>
        <dbReference type="ARBA" id="ARBA00006243"/>
    </source>
</evidence>
<evidence type="ECO:0000259" key="2">
    <source>
        <dbReference type="Pfam" id="PF00586"/>
    </source>
</evidence>
<dbReference type="Pfam" id="PF02769">
    <property type="entry name" value="AIRS_C"/>
    <property type="match status" value="1"/>
</dbReference>
<dbReference type="SUPFAM" id="SSF56042">
    <property type="entry name" value="PurM C-terminal domain-like"/>
    <property type="match status" value="1"/>
</dbReference>
<dbReference type="AlphaFoldDB" id="A0A537KX87"/>
<evidence type="ECO:0000313" key="5">
    <source>
        <dbReference type="Proteomes" id="UP000319353"/>
    </source>
</evidence>
<gene>
    <name evidence="4" type="ORF">E6H01_10250</name>
</gene>
<accession>A0A537KX87</accession>
<dbReference type="Pfam" id="PF00586">
    <property type="entry name" value="AIRS"/>
    <property type="match status" value="1"/>
</dbReference>
<dbReference type="PANTHER" id="PTHR30303:SF4">
    <property type="entry name" value="HYDROGENASE EXPRESSION_FORMATION PROTEIN HYPE"/>
    <property type="match status" value="1"/>
</dbReference>